<name>A0A830HNM7_9CHLO</name>
<evidence type="ECO:0008006" key="5">
    <source>
        <dbReference type="Google" id="ProtNLM"/>
    </source>
</evidence>
<comment type="caution">
    <text evidence="3">The sequence shown here is derived from an EMBL/GenBank/DDBJ whole genome shotgun (WGS) entry which is preliminary data.</text>
</comment>
<feature type="transmembrane region" description="Helical" evidence="2">
    <location>
        <begin position="74"/>
        <end position="93"/>
    </location>
</feature>
<dbReference type="AlphaFoldDB" id="A0A830HNM7"/>
<accession>A0A830HNM7</accession>
<protein>
    <recommendedName>
        <fullName evidence="5">JmjC domain-containing protein</fullName>
    </recommendedName>
</protein>
<evidence type="ECO:0000313" key="4">
    <source>
        <dbReference type="Proteomes" id="UP000660262"/>
    </source>
</evidence>
<keyword evidence="2" id="KW-1133">Transmembrane helix</keyword>
<evidence type="ECO:0000313" key="3">
    <source>
        <dbReference type="EMBL" id="GHP08532.1"/>
    </source>
</evidence>
<evidence type="ECO:0000256" key="1">
    <source>
        <dbReference type="SAM" id="MobiDB-lite"/>
    </source>
</evidence>
<organism evidence="3 4">
    <name type="scientific">Pycnococcus provasolii</name>
    <dbReference type="NCBI Taxonomy" id="41880"/>
    <lineage>
        <taxon>Eukaryota</taxon>
        <taxon>Viridiplantae</taxon>
        <taxon>Chlorophyta</taxon>
        <taxon>Pseudoscourfieldiophyceae</taxon>
        <taxon>Pseudoscourfieldiales</taxon>
        <taxon>Pycnococcaceae</taxon>
        <taxon>Pycnococcus</taxon>
    </lineage>
</organism>
<gene>
    <name evidence="3" type="ORF">PPROV_000727000</name>
</gene>
<dbReference type="Proteomes" id="UP000660262">
    <property type="component" value="Unassembled WGS sequence"/>
</dbReference>
<keyword evidence="2" id="KW-0472">Membrane</keyword>
<evidence type="ECO:0000256" key="2">
    <source>
        <dbReference type="SAM" id="Phobius"/>
    </source>
</evidence>
<feature type="compositionally biased region" description="Low complexity" evidence="1">
    <location>
        <begin position="23"/>
        <end position="33"/>
    </location>
</feature>
<keyword evidence="4" id="KW-1185">Reference proteome</keyword>
<proteinExistence type="predicted"/>
<sequence length="585" mass="65519">MMQPRRLTFTSEVDDEVNKHDSSAGGDSSSSSASAWAWSPLRPLFVKSSSSNNSFLPQFATGGRRRRRQSAMRILLLLLLIGTFILSCSNLAVRWNAFLEKNGDSRRDISSREFDMVDNSAYLDEDNNILSFARVAPRVRAVCHPFGGWKEKRKHVPRRATLWSGLCENAGVDLSKFAPKVMQLPPFGTAGVKVGRFVAPSMSVTRSIRKIGGGDAAAATLRHVKRQQELGWDDNRRSSNLDSVLLEALPGLLFGLGIGAVPEQLLSTNIDVNLPGFHEEERIEVALSDFLSGQHAWHFRDSDYFTSLPSRRNWKSDRYSFKRELGYDWNTTTTSSDDTQALNMTGSQHIDNLLRKTAHAVAEHMRKEHPCVAPVIERATLRIALPDAFKTLEVESPDKRLRYPGARGWAFPFHFDCFDNMIMMLAGSKRVISFPREMLLPPPTISNSSSTNSSAATEVPDPVMFLLPMLTERELDILPHFLRNDAINNKHVTDVTLHPGDTLLVPVDHMHFVYAIGGPEAVVSMHMPISMCSTTTPTSNDGDSSNATDAFCERFASETQRCAKRFTETYPQQRQKFSNMFYTNV</sequence>
<dbReference type="SUPFAM" id="SSF51197">
    <property type="entry name" value="Clavaminate synthase-like"/>
    <property type="match status" value="1"/>
</dbReference>
<dbReference type="Gene3D" id="2.60.120.650">
    <property type="entry name" value="Cupin"/>
    <property type="match status" value="1"/>
</dbReference>
<feature type="region of interest" description="Disordered" evidence="1">
    <location>
        <begin position="1"/>
        <end position="33"/>
    </location>
</feature>
<keyword evidence="2" id="KW-0812">Transmembrane</keyword>
<dbReference type="EMBL" id="BNJQ01000021">
    <property type="protein sequence ID" value="GHP08532.1"/>
    <property type="molecule type" value="Genomic_DNA"/>
</dbReference>
<reference evidence="3" key="1">
    <citation type="submission" date="2020-10" db="EMBL/GenBank/DDBJ databases">
        <title>Unveiling of a novel bifunctional photoreceptor, Dualchrome1, isolated from a cosmopolitan green alga.</title>
        <authorList>
            <person name="Suzuki S."/>
            <person name="Kawachi M."/>
        </authorList>
    </citation>
    <scope>NUCLEOTIDE SEQUENCE</scope>
    <source>
        <strain evidence="3">NIES 2893</strain>
    </source>
</reference>